<reference evidence="2 3" key="1">
    <citation type="journal article" date="2012" name="J. Bacteriol.">
        <title>Genome Sequence of Pectin-Degrading Alishewanella agri, Isolated from Landfill Soil.</title>
        <authorList>
            <person name="Kim J."/>
            <person name="Jung J."/>
            <person name="Sung J.S."/>
            <person name="Chun J."/>
            <person name="Park W."/>
        </authorList>
    </citation>
    <scope>NUCLEOTIDE SEQUENCE [LARGE SCALE GENOMIC DNA]</scope>
    <source>
        <strain evidence="2 3">BL06</strain>
    </source>
</reference>
<feature type="transmembrane region" description="Helical" evidence="1">
    <location>
        <begin position="44"/>
        <end position="64"/>
    </location>
</feature>
<dbReference type="STRING" id="1195246.AGRI_02860"/>
<sequence>MLKTVSVESEMGEGFAVTTQLGDHQIFIDQPVNAKGSGLGPTPLQMLLFAVGGCIATIARIAAFQQKIVLRGMKIKVDGDYNPEALMGKPTADRAGFQQIRISAEIDADLNAEQKQRFLDEVCARCPLHDNLLHGTVVNHQLA</sequence>
<protein>
    <submittedName>
        <fullName evidence="2">OsmC family protein</fullName>
    </submittedName>
</protein>
<dbReference type="PANTHER" id="PTHR35368:SF1">
    <property type="entry name" value="HYDROPEROXIDE REDUCTASE"/>
    <property type="match status" value="1"/>
</dbReference>
<dbReference type="Pfam" id="PF02566">
    <property type="entry name" value="OsmC"/>
    <property type="match status" value="1"/>
</dbReference>
<dbReference type="AlphaFoldDB" id="I8UDK9"/>
<organism evidence="2 3">
    <name type="scientific">Alishewanella agri BL06</name>
    <dbReference type="NCBI Taxonomy" id="1195246"/>
    <lineage>
        <taxon>Bacteria</taxon>
        <taxon>Pseudomonadati</taxon>
        <taxon>Pseudomonadota</taxon>
        <taxon>Gammaproteobacteria</taxon>
        <taxon>Alteromonadales</taxon>
        <taxon>Alteromonadaceae</taxon>
        <taxon>Alishewanella</taxon>
    </lineage>
</organism>
<dbReference type="InterPro" id="IPR003718">
    <property type="entry name" value="OsmC/Ohr_fam"/>
</dbReference>
<evidence type="ECO:0000313" key="3">
    <source>
        <dbReference type="Proteomes" id="UP000035062"/>
    </source>
</evidence>
<comment type="caution">
    <text evidence="2">The sequence shown here is derived from an EMBL/GenBank/DDBJ whole genome shotgun (WGS) entry which is preliminary data.</text>
</comment>
<evidence type="ECO:0000256" key="1">
    <source>
        <dbReference type="SAM" id="Phobius"/>
    </source>
</evidence>
<keyword evidence="3" id="KW-1185">Reference proteome</keyword>
<dbReference type="PANTHER" id="PTHR35368">
    <property type="entry name" value="HYDROPEROXIDE REDUCTASE"/>
    <property type="match status" value="1"/>
</dbReference>
<name>I8UDK9_9ALTE</name>
<dbReference type="PATRIC" id="fig|1195246.3.peg.560"/>
<dbReference type="SUPFAM" id="SSF82784">
    <property type="entry name" value="OsmC-like"/>
    <property type="match status" value="1"/>
</dbReference>
<keyword evidence="1" id="KW-0812">Transmembrane</keyword>
<dbReference type="EMBL" id="AKKU01000006">
    <property type="protein sequence ID" value="EIW90088.1"/>
    <property type="molecule type" value="Genomic_DNA"/>
</dbReference>
<dbReference type="InterPro" id="IPR036102">
    <property type="entry name" value="OsmC/Ohrsf"/>
</dbReference>
<dbReference type="InterPro" id="IPR015946">
    <property type="entry name" value="KH_dom-like_a/b"/>
</dbReference>
<dbReference type="Gene3D" id="3.30.300.20">
    <property type="match status" value="1"/>
</dbReference>
<dbReference type="RefSeq" id="WP_008983512.1">
    <property type="nucleotide sequence ID" value="NZ_AKKU01000006.1"/>
</dbReference>
<proteinExistence type="predicted"/>
<dbReference type="InterPro" id="IPR052924">
    <property type="entry name" value="OsmC/Ohr_hydroprdx_reductase"/>
</dbReference>
<keyword evidence="1" id="KW-1133">Transmembrane helix</keyword>
<dbReference type="Proteomes" id="UP000035062">
    <property type="component" value="Unassembled WGS sequence"/>
</dbReference>
<evidence type="ECO:0000313" key="2">
    <source>
        <dbReference type="EMBL" id="EIW90088.1"/>
    </source>
</evidence>
<accession>I8UDK9</accession>
<gene>
    <name evidence="2" type="ORF">AGRI_02860</name>
</gene>
<dbReference type="eggNOG" id="COG1765">
    <property type="taxonomic scope" value="Bacteria"/>
</dbReference>
<keyword evidence="1" id="KW-0472">Membrane</keyword>